<name>A0A1H9D493_9BACT</name>
<proteinExistence type="predicted"/>
<accession>A0A1H9D493</accession>
<keyword evidence="2" id="KW-1185">Reference proteome</keyword>
<dbReference type="OrthoDB" id="9945755at2"/>
<reference evidence="2" key="1">
    <citation type="submission" date="2016-10" db="EMBL/GenBank/DDBJ databases">
        <authorList>
            <person name="Varghese N."/>
            <person name="Submissions S."/>
        </authorList>
    </citation>
    <scope>NUCLEOTIDE SEQUENCE [LARGE SCALE GENOMIC DNA]</scope>
    <source>
        <strain evidence="2">DSM 24740</strain>
    </source>
</reference>
<evidence type="ECO:0000313" key="2">
    <source>
        <dbReference type="Proteomes" id="UP000199021"/>
    </source>
</evidence>
<gene>
    <name evidence="1" type="ORF">SAMN05444359_105119</name>
</gene>
<evidence type="ECO:0000313" key="1">
    <source>
        <dbReference type="EMBL" id="SEQ07663.1"/>
    </source>
</evidence>
<dbReference type="RefSeq" id="WP_139211785.1">
    <property type="nucleotide sequence ID" value="NZ_FOFB01000005.1"/>
</dbReference>
<dbReference type="Proteomes" id="UP000199021">
    <property type="component" value="Unassembled WGS sequence"/>
</dbReference>
<sequence length="62" mass="6914">MNYRTEKNDRRRRRKALAFTTLITIGMLAAFAYATGLTDELPALFKDAPETEVVADGPVARV</sequence>
<organism evidence="1 2">
    <name type="scientific">Neolewinella agarilytica</name>
    <dbReference type="NCBI Taxonomy" id="478744"/>
    <lineage>
        <taxon>Bacteria</taxon>
        <taxon>Pseudomonadati</taxon>
        <taxon>Bacteroidota</taxon>
        <taxon>Saprospiria</taxon>
        <taxon>Saprospirales</taxon>
        <taxon>Lewinellaceae</taxon>
        <taxon>Neolewinella</taxon>
    </lineage>
</organism>
<dbReference type="InParanoid" id="A0A1H9D493"/>
<protein>
    <submittedName>
        <fullName evidence="1">Uncharacterized protein</fullName>
    </submittedName>
</protein>
<dbReference type="AlphaFoldDB" id="A0A1H9D493"/>
<dbReference type="EMBL" id="FOFB01000005">
    <property type="protein sequence ID" value="SEQ07663.1"/>
    <property type="molecule type" value="Genomic_DNA"/>
</dbReference>